<keyword evidence="2" id="KW-1185">Reference proteome</keyword>
<organism evidence="1 2">
    <name type="scientific">Nocardioides yefusunii</name>
    <dbReference type="NCBI Taxonomy" id="2500546"/>
    <lineage>
        <taxon>Bacteria</taxon>
        <taxon>Bacillati</taxon>
        <taxon>Actinomycetota</taxon>
        <taxon>Actinomycetes</taxon>
        <taxon>Propionibacteriales</taxon>
        <taxon>Nocardioidaceae</taxon>
        <taxon>Nocardioides</taxon>
    </lineage>
</organism>
<protein>
    <submittedName>
        <fullName evidence="1">Uncharacterized protein</fullName>
    </submittedName>
</protein>
<gene>
    <name evidence="1" type="ORF">ACFPWU_10895</name>
</gene>
<accession>A0ABW1QY38</accession>
<evidence type="ECO:0000313" key="1">
    <source>
        <dbReference type="EMBL" id="MFC6154163.1"/>
    </source>
</evidence>
<name>A0ABW1QY38_9ACTN</name>
<dbReference type="EMBL" id="JBHSQI010000005">
    <property type="protein sequence ID" value="MFC6154163.1"/>
    <property type="molecule type" value="Genomic_DNA"/>
</dbReference>
<proteinExistence type="predicted"/>
<dbReference type="Proteomes" id="UP001596098">
    <property type="component" value="Unassembled WGS sequence"/>
</dbReference>
<evidence type="ECO:0000313" key="2">
    <source>
        <dbReference type="Proteomes" id="UP001596098"/>
    </source>
</evidence>
<sequence length="64" mass="6779">MGTVNRSTEEVADAIGAVGELWGRIASALVATAQDHVEVDRRVAHRIEALTVRVDGVDVPQVGN</sequence>
<comment type="caution">
    <text evidence="1">The sequence shown here is derived from an EMBL/GenBank/DDBJ whole genome shotgun (WGS) entry which is preliminary data.</text>
</comment>
<dbReference type="RefSeq" id="WP_128221645.1">
    <property type="nucleotide sequence ID" value="NZ_CP034929.1"/>
</dbReference>
<reference evidence="2" key="1">
    <citation type="journal article" date="2019" name="Int. J. Syst. Evol. Microbiol.">
        <title>The Global Catalogue of Microorganisms (GCM) 10K type strain sequencing project: providing services to taxonomists for standard genome sequencing and annotation.</title>
        <authorList>
            <consortium name="The Broad Institute Genomics Platform"/>
            <consortium name="The Broad Institute Genome Sequencing Center for Infectious Disease"/>
            <person name="Wu L."/>
            <person name="Ma J."/>
        </authorList>
    </citation>
    <scope>NUCLEOTIDE SEQUENCE [LARGE SCALE GENOMIC DNA]</scope>
    <source>
        <strain evidence="2">DFY28</strain>
    </source>
</reference>